<protein>
    <submittedName>
        <fullName evidence="2">Uncharacterized protein</fullName>
    </submittedName>
</protein>
<organism evidence="2">
    <name type="scientific">Rhizophora mucronata</name>
    <name type="common">Asiatic mangrove</name>
    <dbReference type="NCBI Taxonomy" id="61149"/>
    <lineage>
        <taxon>Eukaryota</taxon>
        <taxon>Viridiplantae</taxon>
        <taxon>Streptophyta</taxon>
        <taxon>Embryophyta</taxon>
        <taxon>Tracheophyta</taxon>
        <taxon>Spermatophyta</taxon>
        <taxon>Magnoliopsida</taxon>
        <taxon>eudicotyledons</taxon>
        <taxon>Gunneridae</taxon>
        <taxon>Pentapetalae</taxon>
        <taxon>rosids</taxon>
        <taxon>fabids</taxon>
        <taxon>Malpighiales</taxon>
        <taxon>Rhizophoraceae</taxon>
        <taxon>Rhizophora</taxon>
    </lineage>
</organism>
<keyword evidence="1" id="KW-0732">Signal</keyword>
<name>A0A2P2R0X7_RHIMU</name>
<reference evidence="2" key="1">
    <citation type="submission" date="2018-02" db="EMBL/GenBank/DDBJ databases">
        <title>Rhizophora mucronata_Transcriptome.</title>
        <authorList>
            <person name="Meera S.P."/>
            <person name="Sreeshan A."/>
            <person name="Augustine A."/>
        </authorList>
    </citation>
    <scope>NUCLEOTIDE SEQUENCE</scope>
    <source>
        <tissue evidence="2">Leaf</tissue>
    </source>
</reference>
<proteinExistence type="predicted"/>
<dbReference type="EMBL" id="GGEC01092396">
    <property type="protein sequence ID" value="MBX72880.1"/>
    <property type="molecule type" value="Transcribed_RNA"/>
</dbReference>
<accession>A0A2P2R0X7</accession>
<feature type="signal peptide" evidence="1">
    <location>
        <begin position="1"/>
        <end position="18"/>
    </location>
</feature>
<dbReference type="AlphaFoldDB" id="A0A2P2R0X7"/>
<evidence type="ECO:0000256" key="1">
    <source>
        <dbReference type="SAM" id="SignalP"/>
    </source>
</evidence>
<feature type="chain" id="PRO_5015188630" evidence="1">
    <location>
        <begin position="19"/>
        <end position="37"/>
    </location>
</feature>
<sequence>MQFSSNIWILFTMGLIHIEFVFKNDKTSCLTPQIQLR</sequence>
<evidence type="ECO:0000313" key="2">
    <source>
        <dbReference type="EMBL" id="MBX72880.1"/>
    </source>
</evidence>